<accession>A0A0F7BZ43</accession>
<gene>
    <name evidence="1" type="ORF">EX87_04395</name>
</gene>
<proteinExistence type="predicted"/>
<reference evidence="1" key="1">
    <citation type="submission" date="2015-03" db="EMBL/GenBank/DDBJ databases">
        <title>MIGS Cultured Bacterial/Archaeal sample from Brevibacillus laterosporus.</title>
        <authorList>
            <person name="Zeng D."/>
            <person name="Zhu L."/>
            <person name="Dong G."/>
            <person name="Ye W."/>
            <person name="Ren D."/>
            <person name="Wu L."/>
            <person name="Xu J."/>
            <person name="Li G."/>
            <person name="Guo L."/>
        </authorList>
    </citation>
    <scope>NUCLEOTIDE SEQUENCE</scope>
    <source>
        <strain evidence="1">B9</strain>
    </source>
</reference>
<dbReference type="RefSeq" id="WP_031411708.1">
    <property type="nucleotide sequence ID" value="NZ_CP011074.1"/>
</dbReference>
<dbReference type="EMBL" id="CP011074">
    <property type="protein sequence ID" value="AKF92994.1"/>
    <property type="molecule type" value="Genomic_DNA"/>
</dbReference>
<protein>
    <submittedName>
        <fullName evidence="1">Uncharacterized protein</fullName>
    </submittedName>
</protein>
<sequence length="515" mass="60094">MNERLPRPTKIESDMWVDEGIWGHRLYDEQTPWLCVMEFLNIVYAESSEGRALKETVPNTLAYTLKSRLYLRNILFNNPQMAVIGKQYKNDNTSQWKKWIEVMTDNSAGISNPDFSYLQRRFSSFEHFTSVIEFVRSSTIEGENNKRWSSQFVFPYGPSCLYVDLNVKEKGITNDRRFFARTGEIMYLMLCRSGRGEEILDHLLLKVLDENNKFNRIISMLQPPTDELIEGTSIRTSAYLPYLNLQEYRALADDWLNIFNCKLSNFDFIPYLVNLSGLHMIIYYLKRSMDILGINKKPTFLLEIVSPKKNVIRELSSNSFNENNSLSRRAVEQYIRKITDTQEWTDAAQSNDSSEIKSILKRVFSWPRDNKDHEIDNLNSPEEILDRLIDNAINRHLQHVNKFHNVWGREIGLSSKRGSRRVRYAPHDSLLKSLVLSVVPERMEFQDFLSELYDKYGIIIGDRQAEDYILSGQADQVDFDENAKRLEQRLASMGLLKRLSDACAYVENPFATRGE</sequence>
<organism evidence="1">
    <name type="scientific">Brevibacillus laterosporus</name>
    <name type="common">Bacillus laterosporus</name>
    <dbReference type="NCBI Taxonomy" id="1465"/>
    <lineage>
        <taxon>Bacteria</taxon>
        <taxon>Bacillati</taxon>
        <taxon>Bacillota</taxon>
        <taxon>Bacilli</taxon>
        <taxon>Bacillales</taxon>
        <taxon>Paenibacillaceae</taxon>
        <taxon>Brevibacillus</taxon>
    </lineage>
</organism>
<name>A0A0F7BZ43_BRELA</name>
<evidence type="ECO:0000313" key="1">
    <source>
        <dbReference type="EMBL" id="AKF92994.1"/>
    </source>
</evidence>
<dbReference type="AlphaFoldDB" id="A0A0F7BZ43"/>